<feature type="domain" description="PUM-HD" evidence="6">
    <location>
        <begin position="103"/>
        <end position="454"/>
    </location>
</feature>
<protein>
    <recommendedName>
        <fullName evidence="6">PUM-HD domain-containing protein</fullName>
    </recommendedName>
</protein>
<accession>A0AAV7DZJ3</accession>
<feature type="compositionally biased region" description="Basic and acidic residues" evidence="5">
    <location>
        <begin position="73"/>
        <end position="89"/>
    </location>
</feature>
<organism evidence="7 8">
    <name type="scientific">Aristolochia fimbriata</name>
    <name type="common">White veined hardy Dutchman's pipe vine</name>
    <dbReference type="NCBI Taxonomy" id="158543"/>
    <lineage>
        <taxon>Eukaryota</taxon>
        <taxon>Viridiplantae</taxon>
        <taxon>Streptophyta</taxon>
        <taxon>Embryophyta</taxon>
        <taxon>Tracheophyta</taxon>
        <taxon>Spermatophyta</taxon>
        <taxon>Magnoliopsida</taxon>
        <taxon>Magnoliidae</taxon>
        <taxon>Piperales</taxon>
        <taxon>Aristolochiaceae</taxon>
        <taxon>Aristolochia</taxon>
    </lineage>
</organism>
<dbReference type="FunFam" id="1.25.10.10:FF:000818">
    <property type="entry name" value="Pumilio homolog 24"/>
    <property type="match status" value="1"/>
</dbReference>
<keyword evidence="1" id="KW-0677">Repeat</keyword>
<dbReference type="GO" id="GO:0005730">
    <property type="term" value="C:nucleolus"/>
    <property type="evidence" value="ECO:0007669"/>
    <property type="project" value="TreeGrafter"/>
</dbReference>
<evidence type="ECO:0000256" key="5">
    <source>
        <dbReference type="SAM" id="MobiDB-lite"/>
    </source>
</evidence>
<dbReference type="PANTHER" id="PTHR13389:SF0">
    <property type="entry name" value="PUMILIO HOMOLOG 3"/>
    <property type="match status" value="1"/>
</dbReference>
<dbReference type="PROSITE" id="PS50302">
    <property type="entry name" value="PUM"/>
    <property type="match status" value="4"/>
</dbReference>
<evidence type="ECO:0000313" key="7">
    <source>
        <dbReference type="EMBL" id="KAG9441017.1"/>
    </source>
</evidence>
<dbReference type="Pfam" id="PF08144">
    <property type="entry name" value="CPL"/>
    <property type="match status" value="1"/>
</dbReference>
<evidence type="ECO:0000313" key="8">
    <source>
        <dbReference type="Proteomes" id="UP000825729"/>
    </source>
</evidence>
<dbReference type="GO" id="GO:0006417">
    <property type="term" value="P:regulation of translation"/>
    <property type="evidence" value="ECO:0007669"/>
    <property type="project" value="UniProtKB-KW"/>
</dbReference>
<keyword evidence="8" id="KW-1185">Reference proteome</keyword>
<feature type="repeat" description="Pumilio" evidence="4">
    <location>
        <begin position="354"/>
        <end position="391"/>
    </location>
</feature>
<dbReference type="InterPro" id="IPR016024">
    <property type="entry name" value="ARM-type_fold"/>
</dbReference>
<keyword evidence="2" id="KW-0810">Translation regulation</keyword>
<dbReference type="Pfam" id="PF22493">
    <property type="entry name" value="PUF_NOP9"/>
    <property type="match status" value="1"/>
</dbReference>
<keyword evidence="3" id="KW-0694">RNA-binding</keyword>
<reference evidence="7 8" key="1">
    <citation type="submission" date="2021-07" db="EMBL/GenBank/DDBJ databases">
        <title>The Aristolochia fimbriata genome: insights into angiosperm evolution, floral development and chemical biosynthesis.</title>
        <authorList>
            <person name="Jiao Y."/>
        </authorList>
    </citation>
    <scope>NUCLEOTIDE SEQUENCE [LARGE SCALE GENOMIC DNA]</scope>
    <source>
        <strain evidence="7">IBCAS-2021</strain>
        <tissue evidence="7">Leaf</tissue>
    </source>
</reference>
<dbReference type="Proteomes" id="UP000825729">
    <property type="component" value="Unassembled WGS sequence"/>
</dbReference>
<dbReference type="GO" id="GO:0003729">
    <property type="term" value="F:mRNA binding"/>
    <property type="evidence" value="ECO:0007669"/>
    <property type="project" value="TreeGrafter"/>
</dbReference>
<evidence type="ECO:0000259" key="6">
    <source>
        <dbReference type="PROSITE" id="PS50303"/>
    </source>
</evidence>
<dbReference type="InterPro" id="IPR040059">
    <property type="entry name" value="PUM3"/>
</dbReference>
<evidence type="ECO:0000256" key="4">
    <source>
        <dbReference type="PROSITE-ProRule" id="PRU00317"/>
    </source>
</evidence>
<dbReference type="Gene3D" id="1.25.10.10">
    <property type="entry name" value="Leucine-rich Repeat Variant"/>
    <property type="match status" value="1"/>
</dbReference>
<feature type="repeat" description="Pumilio" evidence="4">
    <location>
        <begin position="203"/>
        <end position="239"/>
    </location>
</feature>
<feature type="repeat" description="Pumilio" evidence="4">
    <location>
        <begin position="131"/>
        <end position="166"/>
    </location>
</feature>
<dbReference type="InterPro" id="IPR011989">
    <property type="entry name" value="ARM-like"/>
</dbReference>
<dbReference type="EMBL" id="JAINDJ010000007">
    <property type="protein sequence ID" value="KAG9441017.1"/>
    <property type="molecule type" value="Genomic_DNA"/>
</dbReference>
<proteinExistence type="predicted"/>
<name>A0AAV7DZJ3_ARIFI</name>
<dbReference type="InterPro" id="IPR033133">
    <property type="entry name" value="PUM-HD"/>
</dbReference>
<evidence type="ECO:0000256" key="3">
    <source>
        <dbReference type="ARBA" id="ARBA00022884"/>
    </source>
</evidence>
<feature type="compositionally biased region" description="Basic and acidic residues" evidence="5">
    <location>
        <begin position="36"/>
        <end position="56"/>
    </location>
</feature>
<feature type="region of interest" description="Disordered" evidence="5">
    <location>
        <begin position="448"/>
        <end position="483"/>
    </location>
</feature>
<gene>
    <name evidence="7" type="ORF">H6P81_016871</name>
</gene>
<dbReference type="PANTHER" id="PTHR13389">
    <property type="entry name" value="PUMILIO HOMOLOG 3"/>
    <property type="match status" value="1"/>
</dbReference>
<dbReference type="InterPro" id="IPR001313">
    <property type="entry name" value="Pumilio_RNA-bd_rpt"/>
</dbReference>
<feature type="compositionally biased region" description="Basic and acidic residues" evidence="5">
    <location>
        <begin position="448"/>
        <end position="462"/>
    </location>
</feature>
<dbReference type="SUPFAM" id="SSF48371">
    <property type="entry name" value="ARM repeat"/>
    <property type="match status" value="1"/>
</dbReference>
<dbReference type="SMART" id="SM00025">
    <property type="entry name" value="Pumilio"/>
    <property type="match status" value="6"/>
</dbReference>
<dbReference type="InterPro" id="IPR012959">
    <property type="entry name" value="CPL_dom"/>
</dbReference>
<evidence type="ECO:0000256" key="2">
    <source>
        <dbReference type="ARBA" id="ARBA00022845"/>
    </source>
</evidence>
<sequence>MAAKDPQSKNKKRKALASNEGSGKPSPKKPKQLHSKPSELQKDHTEKPAKASELKPRKTHFKKPTAAGGKTEPQTKKERRVQAKELAEARKKKRKPHYTLEQELASLWEKMRCRDVSKEERSKLITEALQKMKGKIPEIAGSHVSSRVLQTCVKYCSQPEREAVFEELRPHLLSLARNTYAVHLVKKMLDNASKKHLEVFISELHGHVASLLRHMVGSVVVEHAFQLGNGPQKQGLLLELYSTELQLFKDLTAMKERKLVDVISKLGLQKASVLQHMVSVIQPILEKGIVDHSIIHCALMEFLSIADKSSATDVLQQLSGPLLVRMIHTREGSKLGILCIKHGGAKERKKIIKGMKGHVGKIAHDQYGSLVLVSILSVVDDTKLISKVIISGLQKILKELLLDKNGRRVILQLLRPNSPRYFSPHDLASLDLTVPCLCTKEEGSDVVEDVTKKQTESSKIDESSLYDEEDASGEGTKSGGSKKEPSVRRFELLISSGLAEVLIATCIENVGELLRSNFGREAVYEVATGGSDGVIQQSLSDKLDALHNAIASLAALPKSEEPEEEHLFENFYSSRTIRKMILDNPTFASKLWKLALEGKSELWAEGHSGKVVSAFLESSNSDVRKMVRNELQPLQDRGILKIPDTKQSNKV</sequence>
<dbReference type="PROSITE" id="PS50303">
    <property type="entry name" value="PUM_HD"/>
    <property type="match status" value="1"/>
</dbReference>
<comment type="caution">
    <text evidence="7">The sequence shown here is derived from an EMBL/GenBank/DDBJ whole genome shotgun (WGS) entry which is preliminary data.</text>
</comment>
<evidence type="ECO:0000256" key="1">
    <source>
        <dbReference type="ARBA" id="ARBA00022737"/>
    </source>
</evidence>
<feature type="region of interest" description="Disordered" evidence="5">
    <location>
        <begin position="1"/>
        <end position="97"/>
    </location>
</feature>
<dbReference type="AlphaFoldDB" id="A0AAV7DZJ3"/>
<feature type="repeat" description="Pumilio" evidence="4">
    <location>
        <begin position="167"/>
        <end position="202"/>
    </location>
</feature>